<keyword evidence="3" id="KW-1185">Reference proteome</keyword>
<evidence type="ECO:0000313" key="3">
    <source>
        <dbReference type="Proteomes" id="UP000002487"/>
    </source>
</evidence>
<dbReference type="EnsemblBacteria" id="AAM05869">
    <property type="protein sequence ID" value="AAM05869"/>
    <property type="gene ID" value="MA_2483"/>
</dbReference>
<keyword evidence="1" id="KW-0812">Transmembrane</keyword>
<name>Q8TN10_METAC</name>
<keyword evidence="1" id="KW-0472">Membrane</keyword>
<dbReference type="AlphaFoldDB" id="Q8TN10"/>
<dbReference type="KEGG" id="mac:MA_2483"/>
<dbReference type="EMBL" id="AE010299">
    <property type="protein sequence ID" value="AAM05869.1"/>
    <property type="molecule type" value="Genomic_DNA"/>
</dbReference>
<proteinExistence type="predicted"/>
<dbReference type="Proteomes" id="UP000002487">
    <property type="component" value="Chromosome"/>
</dbReference>
<reference evidence="2 3" key="1">
    <citation type="journal article" date="2002" name="Genome Res.">
        <title>The genome of Methanosarcina acetivorans reveals extensive metabolic and physiological diversity.</title>
        <authorList>
            <person name="Galagan J.E."/>
            <person name="Nusbaum C."/>
            <person name="Roy A."/>
            <person name="Endrizzi M.G."/>
            <person name="Macdonald P."/>
            <person name="FitzHugh W."/>
            <person name="Calvo S."/>
            <person name="Engels R."/>
            <person name="Smirnov S."/>
            <person name="Atnoor D."/>
            <person name="Brown A."/>
            <person name="Allen N."/>
            <person name="Naylor J."/>
            <person name="Stange-Thomann N."/>
            <person name="DeArellano K."/>
            <person name="Johnson R."/>
            <person name="Linton L."/>
            <person name="McEwan P."/>
            <person name="McKernan K."/>
            <person name="Talamas J."/>
            <person name="Tirrell A."/>
            <person name="Ye W."/>
            <person name="Zimmer A."/>
            <person name="Barber R.D."/>
            <person name="Cann I."/>
            <person name="Graham D.E."/>
            <person name="Grahame D.A."/>
            <person name="Guss A."/>
            <person name="Hedderich R."/>
            <person name="Ingram-Smith C."/>
            <person name="Kuettner C.H."/>
            <person name="Krzycki J.A."/>
            <person name="Leigh J.A."/>
            <person name="Li W."/>
            <person name="Liu J."/>
            <person name="Mukhopadhyay B."/>
            <person name="Reeve J.N."/>
            <person name="Smith K."/>
            <person name="Springer T.A."/>
            <person name="Umayam L.A."/>
            <person name="White O."/>
            <person name="White R.H."/>
            <person name="de Macario E.C."/>
            <person name="Ferry J.G."/>
            <person name="Jarrell K.F."/>
            <person name="Jing H."/>
            <person name="Macario A.J.L."/>
            <person name="Paulsen I."/>
            <person name="Pritchett M."/>
            <person name="Sowers K.R."/>
            <person name="Swanson R.V."/>
            <person name="Zinder S.H."/>
            <person name="Lander E."/>
            <person name="Metcalf W.W."/>
            <person name="Birren B."/>
        </authorList>
    </citation>
    <scope>NUCLEOTIDE SEQUENCE [LARGE SCALE GENOMIC DNA]</scope>
    <source>
        <strain evidence="3">ATCC 35395 / DSM 2834 / JCM 12185 / C2A</strain>
    </source>
</reference>
<protein>
    <submittedName>
        <fullName evidence="2">Uncharacterized protein</fullName>
    </submittedName>
</protein>
<organism evidence="2 3">
    <name type="scientific">Methanosarcina acetivorans (strain ATCC 35395 / DSM 2834 / JCM 12185 / C2A)</name>
    <dbReference type="NCBI Taxonomy" id="188937"/>
    <lineage>
        <taxon>Archaea</taxon>
        <taxon>Methanobacteriati</taxon>
        <taxon>Methanobacteriota</taxon>
        <taxon>Stenosarchaea group</taxon>
        <taxon>Methanomicrobia</taxon>
        <taxon>Methanosarcinales</taxon>
        <taxon>Methanosarcinaceae</taxon>
        <taxon>Methanosarcina</taxon>
    </lineage>
</organism>
<keyword evidence="1" id="KW-1133">Transmembrane helix</keyword>
<dbReference type="HOGENOM" id="CLU_2461743_0_0_2"/>
<gene>
    <name evidence="2" type="ordered locus">MA_2483</name>
</gene>
<dbReference type="InParanoid" id="Q8TN10"/>
<sequence>MPGILLLVLLTVAWRLAGIILASVLVAVPLLMWTQQMVVRFARLEVREHEIRTGERGACDPPVADLFLTPSVLGLAGPWQVSRYYPKN</sequence>
<feature type="transmembrane region" description="Helical" evidence="1">
    <location>
        <begin position="12"/>
        <end position="33"/>
    </location>
</feature>
<evidence type="ECO:0000313" key="2">
    <source>
        <dbReference type="EMBL" id="AAM05869.1"/>
    </source>
</evidence>
<accession>Q8TN10</accession>
<evidence type="ECO:0000256" key="1">
    <source>
        <dbReference type="SAM" id="Phobius"/>
    </source>
</evidence>